<evidence type="ECO:0000313" key="3">
    <source>
        <dbReference type="EMBL" id="RHD91334.1"/>
    </source>
</evidence>
<dbReference type="RefSeq" id="WP_002591284.1">
    <property type="nucleotide sequence ID" value="NZ_AP031452.1"/>
</dbReference>
<dbReference type="AlphaFoldDB" id="A0A174GFZ7"/>
<dbReference type="InterPro" id="IPR036583">
    <property type="entry name" value="23S_rRNA_IVS_sf"/>
</dbReference>
<dbReference type="CDD" id="cd16376">
    <property type="entry name" value="Avd_like"/>
    <property type="match status" value="1"/>
</dbReference>
<dbReference type="Proteomes" id="UP000095602">
    <property type="component" value="Unassembled WGS sequence"/>
</dbReference>
<dbReference type="SUPFAM" id="SSF158446">
    <property type="entry name" value="IVS-encoded protein-like"/>
    <property type="match status" value="1"/>
</dbReference>
<name>A0A174GFZ7_9FIRM</name>
<proteinExistence type="predicted"/>
<evidence type="ECO:0000313" key="2">
    <source>
        <dbReference type="EMBL" id="CUO59916.1"/>
    </source>
</evidence>
<gene>
    <name evidence="3" type="primary">avd</name>
    <name evidence="3" type="ORF">DW775_13850</name>
    <name evidence="2" type="ORF">ERS852497_00199</name>
</gene>
<dbReference type="InterPro" id="IPR055360">
    <property type="entry name" value="bAvd"/>
</dbReference>
<evidence type="ECO:0000259" key="1">
    <source>
        <dbReference type="Pfam" id="PF22296"/>
    </source>
</evidence>
<dbReference type="EMBL" id="QSJS01000025">
    <property type="protein sequence ID" value="RHD91334.1"/>
    <property type="molecule type" value="Genomic_DNA"/>
</dbReference>
<organism evidence="2 4">
    <name type="scientific">Agathobacter rectalis</name>
    <dbReference type="NCBI Taxonomy" id="39491"/>
    <lineage>
        <taxon>Bacteria</taxon>
        <taxon>Bacillati</taxon>
        <taxon>Bacillota</taxon>
        <taxon>Clostridia</taxon>
        <taxon>Lachnospirales</taxon>
        <taxon>Lachnospiraceae</taxon>
        <taxon>Agathobacter</taxon>
    </lineage>
</organism>
<protein>
    <submittedName>
        <fullName evidence="3">Diversity-generating retroelement protein Avd</fullName>
    </submittedName>
</protein>
<dbReference type="NCBIfam" id="NF033474">
    <property type="entry name" value="DivGenRetAVD"/>
    <property type="match status" value="1"/>
</dbReference>
<dbReference type="Proteomes" id="UP000284835">
    <property type="component" value="Unassembled WGS sequence"/>
</dbReference>
<evidence type="ECO:0000313" key="5">
    <source>
        <dbReference type="Proteomes" id="UP000284835"/>
    </source>
</evidence>
<evidence type="ECO:0000313" key="4">
    <source>
        <dbReference type="Proteomes" id="UP000095602"/>
    </source>
</evidence>
<sequence length="118" mass="13941">MDIQTKTDIIHQKIYDFLLYIYPLLTKYPKYEKFSLQTATRNAILEMLQEVIKWDKTATKSHLYTVDTALQESKELLRLAHDLKYSAMNARHYGESCRKLKEIGVMLGELIEEVKTRK</sequence>
<dbReference type="EMBL" id="CZAJ01000001">
    <property type="protein sequence ID" value="CUO59916.1"/>
    <property type="molecule type" value="Genomic_DNA"/>
</dbReference>
<reference evidence="2 4" key="1">
    <citation type="submission" date="2015-09" db="EMBL/GenBank/DDBJ databases">
        <authorList>
            <consortium name="Pathogen Informatics"/>
        </authorList>
    </citation>
    <scope>NUCLEOTIDE SEQUENCE [LARGE SCALE GENOMIC DNA]</scope>
    <source>
        <strain evidence="2 4">2789STDY5834884</strain>
    </source>
</reference>
<dbReference type="Gene3D" id="1.20.1440.60">
    <property type="entry name" value="23S rRNA-intervening sequence"/>
    <property type="match status" value="1"/>
</dbReference>
<reference evidence="3 5" key="2">
    <citation type="submission" date="2018-08" db="EMBL/GenBank/DDBJ databases">
        <title>A genome reference for cultivated species of the human gut microbiota.</title>
        <authorList>
            <person name="Zou Y."/>
            <person name="Xue W."/>
            <person name="Luo G."/>
        </authorList>
    </citation>
    <scope>NUCLEOTIDE SEQUENCE [LARGE SCALE GENOMIC DNA]</scope>
    <source>
        <strain evidence="3 5">AM30-13AC</strain>
    </source>
</reference>
<feature type="domain" description="bAvd-like" evidence="1">
    <location>
        <begin position="9"/>
        <end position="113"/>
    </location>
</feature>
<accession>A0A174GFZ7</accession>
<dbReference type="Pfam" id="PF22296">
    <property type="entry name" value="bAvd"/>
    <property type="match status" value="1"/>
</dbReference>